<dbReference type="GO" id="GO:0043590">
    <property type="term" value="C:bacterial nucleoid"/>
    <property type="evidence" value="ECO:0007669"/>
    <property type="project" value="TreeGrafter"/>
</dbReference>
<keyword evidence="10" id="KW-1185">Reference proteome</keyword>
<evidence type="ECO:0000313" key="9">
    <source>
        <dbReference type="EMBL" id="RST89563.1"/>
    </source>
</evidence>
<keyword evidence="4 7" id="KW-0233">DNA recombination</keyword>
<dbReference type="Pfam" id="PF11967">
    <property type="entry name" value="RecO_N"/>
    <property type="match status" value="1"/>
</dbReference>
<dbReference type="AlphaFoldDB" id="A0A3S0AXP6"/>
<dbReference type="Gene3D" id="1.20.1440.120">
    <property type="entry name" value="Recombination protein O, C-terminal domain"/>
    <property type="match status" value="1"/>
</dbReference>
<dbReference type="NCBIfam" id="TIGR00613">
    <property type="entry name" value="reco"/>
    <property type="match status" value="1"/>
</dbReference>
<dbReference type="HAMAP" id="MF_00201">
    <property type="entry name" value="RecO"/>
    <property type="match status" value="1"/>
</dbReference>
<evidence type="ECO:0000256" key="2">
    <source>
        <dbReference type="ARBA" id="ARBA00021310"/>
    </source>
</evidence>
<dbReference type="Pfam" id="PF02565">
    <property type="entry name" value="RecO_C"/>
    <property type="match status" value="1"/>
</dbReference>
<accession>A0A3S0AXP6</accession>
<dbReference type="PANTHER" id="PTHR33991:SF1">
    <property type="entry name" value="DNA REPAIR PROTEIN RECO"/>
    <property type="match status" value="1"/>
</dbReference>
<gene>
    <name evidence="7" type="primary">recO</name>
    <name evidence="9" type="ORF">C7P63_00330</name>
</gene>
<evidence type="ECO:0000256" key="3">
    <source>
        <dbReference type="ARBA" id="ARBA00022763"/>
    </source>
</evidence>
<dbReference type="Gene3D" id="2.40.50.140">
    <property type="entry name" value="Nucleic acid-binding proteins"/>
    <property type="match status" value="1"/>
</dbReference>
<sequence>MGQGIQETEGIVLYRKNYREKDLLVKIFTEKYGKIMFFVKNVKRVNHPLKLAVTPFTESLYIASIRPEGLSFLNDSKDTHVFKQLQLDIFLNAYGTYLLNLVDVAIEDKRYDPALYGFLKQALTYLDEGQDPEVITNIFEVQLLDRFGYQFNWQQCGVCGKTTGVFDFSSKYHGILCQEHFSMDDRRYHANPRSIHFLRLFSQISLDQIQRIDLKDETKEMIRQTIDAIYEEYVGVHLKSKKFLDDMKKWENVLK</sequence>
<proteinExistence type="inferred from homology"/>
<dbReference type="InterPro" id="IPR012340">
    <property type="entry name" value="NA-bd_OB-fold"/>
</dbReference>
<comment type="caution">
    <text evidence="9">The sequence shown here is derived from an EMBL/GenBank/DDBJ whole genome shotgun (WGS) entry which is preliminary data.</text>
</comment>
<dbReference type="OrthoDB" id="9797083at2"/>
<evidence type="ECO:0000256" key="1">
    <source>
        <dbReference type="ARBA" id="ARBA00007452"/>
    </source>
</evidence>
<evidence type="ECO:0000256" key="5">
    <source>
        <dbReference type="ARBA" id="ARBA00023204"/>
    </source>
</evidence>
<comment type="similarity">
    <text evidence="1 7">Belongs to the RecO family.</text>
</comment>
<keyword evidence="5 7" id="KW-0234">DNA repair</keyword>
<dbReference type="Proteomes" id="UP000277864">
    <property type="component" value="Unassembled WGS sequence"/>
</dbReference>
<dbReference type="InterPro" id="IPR022572">
    <property type="entry name" value="DNA_rep/recomb_RecO_N"/>
</dbReference>
<dbReference type="SUPFAM" id="SSF50249">
    <property type="entry name" value="Nucleic acid-binding proteins"/>
    <property type="match status" value="1"/>
</dbReference>
<feature type="domain" description="DNA replication/recombination mediator RecO N-terminal" evidence="8">
    <location>
        <begin position="7"/>
        <end position="79"/>
    </location>
</feature>
<comment type="function">
    <text evidence="7">Involved in DNA repair and RecF pathway recombination.</text>
</comment>
<reference evidence="9 10" key="1">
    <citation type="submission" date="2018-03" db="EMBL/GenBank/DDBJ databases">
        <authorList>
            <person name="Gulvik C.A."/>
        </authorList>
    </citation>
    <scope>NUCLEOTIDE SEQUENCE [LARGE SCALE GENOMIC DNA]</scope>
    <source>
        <strain evidence="9 10">JCM 31581</strain>
    </source>
</reference>
<evidence type="ECO:0000256" key="4">
    <source>
        <dbReference type="ARBA" id="ARBA00023172"/>
    </source>
</evidence>
<dbReference type="GO" id="GO:0006310">
    <property type="term" value="P:DNA recombination"/>
    <property type="evidence" value="ECO:0007669"/>
    <property type="project" value="UniProtKB-UniRule"/>
</dbReference>
<dbReference type="GO" id="GO:0006302">
    <property type="term" value="P:double-strand break repair"/>
    <property type="evidence" value="ECO:0007669"/>
    <property type="project" value="TreeGrafter"/>
</dbReference>
<dbReference type="SUPFAM" id="SSF57863">
    <property type="entry name" value="ArfGap/RecO-like zinc finger"/>
    <property type="match status" value="1"/>
</dbReference>
<evidence type="ECO:0000313" key="10">
    <source>
        <dbReference type="Proteomes" id="UP000277864"/>
    </source>
</evidence>
<protein>
    <recommendedName>
        <fullName evidence="2 7">DNA repair protein RecO</fullName>
    </recommendedName>
    <alternativeName>
        <fullName evidence="6 7">Recombination protein O</fullName>
    </alternativeName>
</protein>
<dbReference type="InterPro" id="IPR042242">
    <property type="entry name" value="RecO_C"/>
</dbReference>
<evidence type="ECO:0000256" key="6">
    <source>
        <dbReference type="ARBA" id="ARBA00033409"/>
    </source>
</evidence>
<dbReference type="InterPro" id="IPR037278">
    <property type="entry name" value="ARFGAP/RecO"/>
</dbReference>
<keyword evidence="3 7" id="KW-0227">DNA damage</keyword>
<organism evidence="9 10">
    <name type="scientific">Vagococcus humatus</name>
    <dbReference type="NCBI Taxonomy" id="1889241"/>
    <lineage>
        <taxon>Bacteria</taxon>
        <taxon>Bacillati</taxon>
        <taxon>Bacillota</taxon>
        <taxon>Bacilli</taxon>
        <taxon>Lactobacillales</taxon>
        <taxon>Enterococcaceae</taxon>
        <taxon>Vagococcus</taxon>
    </lineage>
</organism>
<name>A0A3S0AXP6_9ENTE</name>
<dbReference type="PANTHER" id="PTHR33991">
    <property type="entry name" value="DNA REPAIR PROTEIN RECO"/>
    <property type="match status" value="1"/>
</dbReference>
<dbReference type="EMBL" id="PXZH01000001">
    <property type="protein sequence ID" value="RST89563.1"/>
    <property type="molecule type" value="Genomic_DNA"/>
</dbReference>
<dbReference type="InterPro" id="IPR003717">
    <property type="entry name" value="RecO"/>
</dbReference>
<dbReference type="RefSeq" id="WP_125942172.1">
    <property type="nucleotide sequence ID" value="NZ_PXZH01000001.1"/>
</dbReference>
<evidence type="ECO:0000256" key="7">
    <source>
        <dbReference type="HAMAP-Rule" id="MF_00201"/>
    </source>
</evidence>
<evidence type="ECO:0000259" key="8">
    <source>
        <dbReference type="Pfam" id="PF11967"/>
    </source>
</evidence>